<protein>
    <submittedName>
        <fullName evidence="13">Uncharacterized protein</fullName>
    </submittedName>
</protein>
<comment type="caution">
    <text evidence="13">The sequence shown here is derived from an EMBL/GenBank/DDBJ whole genome shotgun (WGS) entry which is preliminary data.</text>
</comment>
<dbReference type="InterPro" id="IPR000219">
    <property type="entry name" value="DH_dom"/>
</dbReference>
<reference evidence="13" key="1">
    <citation type="journal article" date="2020" name="Fungal Divers.">
        <title>Resolving the Mortierellaceae phylogeny through synthesis of multi-gene phylogenetics and phylogenomics.</title>
        <authorList>
            <person name="Vandepol N."/>
            <person name="Liber J."/>
            <person name="Desiro A."/>
            <person name="Na H."/>
            <person name="Kennedy M."/>
            <person name="Barry K."/>
            <person name="Grigoriev I.V."/>
            <person name="Miller A.N."/>
            <person name="O'Donnell K."/>
            <person name="Stajich J.E."/>
            <person name="Bonito G."/>
        </authorList>
    </citation>
    <scope>NUCLEOTIDE SEQUENCE</scope>
    <source>
        <strain evidence="13">BC1065</strain>
    </source>
</reference>
<feature type="compositionally biased region" description="Low complexity" evidence="9">
    <location>
        <begin position="161"/>
        <end position="188"/>
    </location>
</feature>
<dbReference type="CDD" id="cd00160">
    <property type="entry name" value="RhoGEF"/>
    <property type="match status" value="1"/>
</dbReference>
<keyword evidence="14" id="KW-1185">Reference proteome</keyword>
<feature type="compositionally biased region" description="Polar residues" evidence="9">
    <location>
        <begin position="224"/>
        <end position="244"/>
    </location>
</feature>
<keyword evidence="7" id="KW-0206">Cytoskeleton</keyword>
<feature type="compositionally biased region" description="Polar residues" evidence="9">
    <location>
        <begin position="27"/>
        <end position="42"/>
    </location>
</feature>
<dbReference type="Pfam" id="PF00169">
    <property type="entry name" value="PH"/>
    <property type="match status" value="1"/>
</dbReference>
<dbReference type="InterPro" id="IPR035899">
    <property type="entry name" value="DBL_dom_sf"/>
</dbReference>
<dbReference type="InterPro" id="IPR000306">
    <property type="entry name" value="Znf_FYVE"/>
</dbReference>
<proteinExistence type="predicted"/>
<evidence type="ECO:0000256" key="8">
    <source>
        <dbReference type="PROSITE-ProRule" id="PRU00091"/>
    </source>
</evidence>
<feature type="compositionally biased region" description="Polar residues" evidence="9">
    <location>
        <begin position="1111"/>
        <end position="1121"/>
    </location>
</feature>
<dbReference type="Gene3D" id="3.30.40.10">
    <property type="entry name" value="Zinc/RING finger domain, C3HC4 (zinc finger)"/>
    <property type="match status" value="2"/>
</dbReference>
<sequence>MQPTSSHPAALGADETISTSNSTSNSLAATQPSSLPTDSSFPSGVEPSSLENATALTTSANSSEKAARHSSMPLPRPGWRLYDLPDLHEDEVLDETEGYGYGDEGQHHFVYNASNASSVTNLSHPHQSSSRSHSRQNSSTTFFSITPANLSAFDLTSPSFSSSSSSYPLSDEALSPTPLSPSSSQPYLATTMPPPPPISSVSPVAPPPTNGGVGPTAPPIPRSVKNTKSPLALRRSSTVTNSIASSPSNTLLSPTSVNKMSLNAGLAARPMKVLTEGRQRLVLEILTTERSYVDSLLILQHLFYEPLNAPHAHMVNSHHSNTVTSQKNTNSTYNTHASGGNDSGFGASTAGNSFYSSLANTSMTSLVGNSGGSIVSSAMTTAIPNANNNMPPLLSKKSVSEIFSNFEEILKVNTVLLTQLEKRICGTTFSTGWESDDEEKEFDEEGGGGGGGGGANEGERLYQRQVVVAVGTQAGETEHLVVLDEDWCIGDIFVEIAPFFKMYSIYVRTYASALTHINDCMKNSDRFADFVKTTNRRPECMNLDFQSFLMKPVQRIPRYRMLLESLLRHTPSHHPDYHNLKLAYGALEQTATFVNDTIRQHEMFQEMLDIQRRLSGLNEPLIIPGRVLLKKGPVNKISRRNVHLRIIYLFSDCLIWTSPSLNPIDDTLMCHRKVKLESCTIVGAEDPDPAKFAFQIISPEKSSQVFVDSLKEKEDWMWAIRNATEEYLSAKRTLKISTTPMQSLSAGTSSIIAMGLRRYDSIIGVGSGGGSGGTSGGQTHSQTGTAAATAAAATATAAENGRDSGGRYVVANGPGQREKRNTYLQPVRVVENYSAPVWVPDQSASKCMICTQEFSSLFRRKHHCRACGKVVCHSCSSHTILIKSGNTGKVSRACDDCIAMLPEDTSGVMGDTRVVSKKQSVDIVAANLPSPQSPASMTSFSDDCNEPKTTSQRLDTAAAHGEDSSADQACATNTGASASGVVRGLMKSRTGTIAGQQAEAGPQSSEMASPESIKAAKRRSGTVEFISQVKECALCREEFGVFTWKNVCQQCQRVVCSNCLTKKQLDHFITPRYYASQDDEEQQNTSSLSTSLTDSPAPLDSTTMAYPPSPTTSLPMSGRSQSYNSFGSSGWRSLRNGNIDSGIGIIEKLCDPCYLGLSMDQVTVLESGGGWQYTQAATLGKHQSQEVAAALARATRGGADVDGSGDKVHEDDERQQREIEERLASLDIATGSTIVQ</sequence>
<evidence type="ECO:0000256" key="1">
    <source>
        <dbReference type="ARBA" id="ARBA00004245"/>
    </source>
</evidence>
<dbReference type="Proteomes" id="UP000807716">
    <property type="component" value="Unassembled WGS sequence"/>
</dbReference>
<feature type="compositionally biased region" description="Polar residues" evidence="9">
    <location>
        <begin position="49"/>
        <end position="64"/>
    </location>
</feature>
<dbReference type="InterPro" id="IPR017455">
    <property type="entry name" value="Znf_FYVE-rel"/>
</dbReference>
<dbReference type="InterPro" id="IPR011993">
    <property type="entry name" value="PH-like_dom_sf"/>
</dbReference>
<feature type="region of interest" description="Disordered" evidence="9">
    <location>
        <begin position="769"/>
        <end position="788"/>
    </location>
</feature>
<dbReference type="Gene3D" id="1.20.900.10">
    <property type="entry name" value="Dbl homology (DH) domain"/>
    <property type="match status" value="1"/>
</dbReference>
<evidence type="ECO:0000313" key="13">
    <source>
        <dbReference type="EMBL" id="KAG0253963.1"/>
    </source>
</evidence>
<evidence type="ECO:0000256" key="9">
    <source>
        <dbReference type="SAM" id="MobiDB-lite"/>
    </source>
</evidence>
<dbReference type="GO" id="GO:0005085">
    <property type="term" value="F:guanyl-nucleotide exchange factor activity"/>
    <property type="evidence" value="ECO:0007669"/>
    <property type="project" value="UniProtKB-KW"/>
</dbReference>
<feature type="compositionally biased region" description="Low complexity" evidence="9">
    <location>
        <begin position="123"/>
        <end position="138"/>
    </location>
</feature>
<organism evidence="13 14">
    <name type="scientific">Actinomortierella ambigua</name>
    <dbReference type="NCBI Taxonomy" id="1343610"/>
    <lineage>
        <taxon>Eukaryota</taxon>
        <taxon>Fungi</taxon>
        <taxon>Fungi incertae sedis</taxon>
        <taxon>Mucoromycota</taxon>
        <taxon>Mortierellomycotina</taxon>
        <taxon>Mortierellomycetes</taxon>
        <taxon>Mortierellales</taxon>
        <taxon>Mortierellaceae</taxon>
        <taxon>Actinomortierella</taxon>
    </lineage>
</organism>
<keyword evidence="3" id="KW-0344">Guanine-nucleotide releasing factor</keyword>
<feature type="compositionally biased region" description="Polar residues" evidence="9">
    <location>
        <begin position="929"/>
        <end position="954"/>
    </location>
</feature>
<dbReference type="InterPro" id="IPR011011">
    <property type="entry name" value="Znf_FYVE_PHD"/>
</dbReference>
<feature type="compositionally biased region" description="Acidic residues" evidence="9">
    <location>
        <begin position="434"/>
        <end position="446"/>
    </location>
</feature>
<dbReference type="GO" id="GO:0005856">
    <property type="term" value="C:cytoskeleton"/>
    <property type="evidence" value="ECO:0007669"/>
    <property type="project" value="UniProtKB-SubCell"/>
</dbReference>
<dbReference type="OrthoDB" id="660555at2759"/>
<dbReference type="SUPFAM" id="SSF48065">
    <property type="entry name" value="DBL homology domain (DH-domain)"/>
    <property type="match status" value="1"/>
</dbReference>
<dbReference type="GO" id="GO:0005737">
    <property type="term" value="C:cytoplasm"/>
    <property type="evidence" value="ECO:0007669"/>
    <property type="project" value="TreeGrafter"/>
</dbReference>
<feature type="region of interest" description="Disordered" evidence="9">
    <location>
        <begin position="119"/>
        <end position="138"/>
    </location>
</feature>
<comment type="subcellular location">
    <subcellularLocation>
        <location evidence="1">Cytoplasm</location>
        <location evidence="1">Cytoskeleton</location>
    </subcellularLocation>
</comment>
<feature type="compositionally biased region" description="Low complexity" evidence="9">
    <location>
        <begin position="1085"/>
        <end position="1095"/>
    </location>
</feature>
<dbReference type="SMART" id="SM00064">
    <property type="entry name" value="FYVE"/>
    <property type="match status" value="1"/>
</dbReference>
<dbReference type="CDD" id="cd00065">
    <property type="entry name" value="FYVE_like_SF"/>
    <property type="match status" value="1"/>
</dbReference>
<feature type="region of interest" description="Disordered" evidence="9">
    <location>
        <begin position="1076"/>
        <end position="1121"/>
    </location>
</feature>
<accession>A0A9P6U0K0</accession>
<dbReference type="InterPro" id="IPR051092">
    <property type="entry name" value="FYVE_RhoGEF_PH"/>
</dbReference>
<feature type="domain" description="PH" evidence="10">
    <location>
        <begin position="627"/>
        <end position="725"/>
    </location>
</feature>
<evidence type="ECO:0000256" key="3">
    <source>
        <dbReference type="ARBA" id="ARBA00022658"/>
    </source>
</evidence>
<feature type="region of interest" description="Disordered" evidence="9">
    <location>
        <begin position="928"/>
        <end position="970"/>
    </location>
</feature>
<evidence type="ECO:0000256" key="6">
    <source>
        <dbReference type="ARBA" id="ARBA00022833"/>
    </source>
</evidence>
<evidence type="ECO:0000259" key="12">
    <source>
        <dbReference type="PROSITE" id="PS50178"/>
    </source>
</evidence>
<dbReference type="InterPro" id="IPR001849">
    <property type="entry name" value="PH_domain"/>
</dbReference>
<dbReference type="InterPro" id="IPR013083">
    <property type="entry name" value="Znf_RING/FYVE/PHD"/>
</dbReference>
<dbReference type="Gene3D" id="2.30.29.30">
    <property type="entry name" value="Pleckstrin-homology domain (PH domain)/Phosphotyrosine-binding domain (PTB)"/>
    <property type="match status" value="1"/>
</dbReference>
<dbReference type="SMART" id="SM00233">
    <property type="entry name" value="PH"/>
    <property type="match status" value="1"/>
</dbReference>
<feature type="region of interest" description="Disordered" evidence="9">
    <location>
        <begin position="161"/>
        <end position="249"/>
    </location>
</feature>
<dbReference type="EMBL" id="JAAAJB010000547">
    <property type="protein sequence ID" value="KAG0253963.1"/>
    <property type="molecule type" value="Genomic_DNA"/>
</dbReference>
<evidence type="ECO:0000256" key="4">
    <source>
        <dbReference type="ARBA" id="ARBA00022723"/>
    </source>
</evidence>
<name>A0A9P6U0K0_9FUNG</name>
<keyword evidence="2" id="KW-0963">Cytoplasm</keyword>
<keyword evidence="4" id="KW-0479">Metal-binding</keyword>
<evidence type="ECO:0000256" key="5">
    <source>
        <dbReference type="ARBA" id="ARBA00022771"/>
    </source>
</evidence>
<dbReference type="PROSITE" id="PS50010">
    <property type="entry name" value="DH_2"/>
    <property type="match status" value="1"/>
</dbReference>
<dbReference type="AlphaFoldDB" id="A0A9P6U0K0"/>
<evidence type="ECO:0000256" key="2">
    <source>
        <dbReference type="ARBA" id="ARBA00022490"/>
    </source>
</evidence>
<dbReference type="PANTHER" id="PTHR12673:SF159">
    <property type="entry name" value="LD03170P"/>
    <property type="match status" value="1"/>
</dbReference>
<feature type="region of interest" description="Disordered" evidence="9">
    <location>
        <begin position="1196"/>
        <end position="1215"/>
    </location>
</feature>
<feature type="compositionally biased region" description="Low complexity" evidence="9">
    <location>
        <begin position="777"/>
        <end position="788"/>
    </location>
</feature>
<dbReference type="PROSITE" id="PS50178">
    <property type="entry name" value="ZF_FYVE"/>
    <property type="match status" value="1"/>
</dbReference>
<evidence type="ECO:0000256" key="7">
    <source>
        <dbReference type="ARBA" id="ARBA00023212"/>
    </source>
</evidence>
<feature type="compositionally biased region" description="Basic and acidic residues" evidence="9">
    <location>
        <begin position="1204"/>
        <end position="1215"/>
    </location>
</feature>
<feature type="region of interest" description="Disordered" evidence="9">
    <location>
        <begin position="1"/>
        <end position="82"/>
    </location>
</feature>
<keyword evidence="6" id="KW-0862">Zinc</keyword>
<dbReference type="PROSITE" id="PS50003">
    <property type="entry name" value="PH_DOMAIN"/>
    <property type="match status" value="1"/>
</dbReference>
<dbReference type="SUPFAM" id="SSF57903">
    <property type="entry name" value="FYVE/PHD zinc finger"/>
    <property type="match status" value="2"/>
</dbReference>
<dbReference type="CDD" id="cd15724">
    <property type="entry name" value="FYVE_ZFY26"/>
    <property type="match status" value="1"/>
</dbReference>
<dbReference type="GO" id="GO:0008270">
    <property type="term" value="F:zinc ion binding"/>
    <property type="evidence" value="ECO:0007669"/>
    <property type="project" value="UniProtKB-KW"/>
</dbReference>
<dbReference type="SMART" id="SM00325">
    <property type="entry name" value="RhoGEF"/>
    <property type="match status" value="1"/>
</dbReference>
<keyword evidence="5 8" id="KW-0863">Zinc-finger</keyword>
<gene>
    <name evidence="13" type="ORF">DFQ27_007109</name>
</gene>
<feature type="compositionally biased region" description="Pro residues" evidence="9">
    <location>
        <begin position="192"/>
        <end position="209"/>
    </location>
</feature>
<dbReference type="SUPFAM" id="SSF50729">
    <property type="entry name" value="PH domain-like"/>
    <property type="match status" value="1"/>
</dbReference>
<evidence type="ECO:0000313" key="14">
    <source>
        <dbReference type="Proteomes" id="UP000807716"/>
    </source>
</evidence>
<feature type="compositionally biased region" description="Gly residues" evidence="9">
    <location>
        <begin position="447"/>
        <end position="456"/>
    </location>
</feature>
<evidence type="ECO:0000259" key="11">
    <source>
        <dbReference type="PROSITE" id="PS50010"/>
    </source>
</evidence>
<feature type="domain" description="DH" evidence="11">
    <location>
        <begin position="277"/>
        <end position="597"/>
    </location>
</feature>
<dbReference type="Pfam" id="PF01363">
    <property type="entry name" value="FYVE"/>
    <property type="match status" value="2"/>
</dbReference>
<feature type="region of interest" description="Disordered" evidence="9">
    <location>
        <begin position="992"/>
        <end position="1014"/>
    </location>
</feature>
<dbReference type="PANTHER" id="PTHR12673">
    <property type="entry name" value="FACIOGENITAL DYSPLASIA PROTEIN"/>
    <property type="match status" value="1"/>
</dbReference>
<feature type="region of interest" description="Disordered" evidence="9">
    <location>
        <begin position="431"/>
        <end position="456"/>
    </location>
</feature>
<feature type="domain" description="FYVE-type" evidence="12">
    <location>
        <begin position="841"/>
        <end position="902"/>
    </location>
</feature>
<evidence type="ECO:0000259" key="10">
    <source>
        <dbReference type="PROSITE" id="PS50003"/>
    </source>
</evidence>
<dbReference type="Pfam" id="PF00621">
    <property type="entry name" value="RhoGEF"/>
    <property type="match status" value="1"/>
</dbReference>